<dbReference type="RefSeq" id="WP_132128566.1">
    <property type="nucleotide sequence ID" value="NZ_CP042432.1"/>
</dbReference>
<dbReference type="CDD" id="cd04164">
    <property type="entry name" value="trmE"/>
    <property type="match status" value="1"/>
</dbReference>
<comment type="caution">
    <text evidence="10">Lacks conserved residue(s) required for the propagation of feature annotation.</text>
</comment>
<keyword evidence="2 10" id="KW-0963">Cytoplasm</keyword>
<comment type="function">
    <text evidence="10">Exhibits a very high intrinsic GTPase hydrolysis rate. Involved in the addition of a carboxymethylaminomethyl (cmnm) group at the wobble position (U34) of certain tRNAs, forming tRNA-cmnm(5)s(2)U34.</text>
</comment>
<feature type="domain" description="TrmE-type G" evidence="12">
    <location>
        <begin position="221"/>
        <end position="383"/>
    </location>
</feature>
<dbReference type="InterPro" id="IPR027417">
    <property type="entry name" value="P-loop_NTPase"/>
</dbReference>
<dbReference type="InterPro" id="IPR004520">
    <property type="entry name" value="GTPase_MnmE"/>
</dbReference>
<dbReference type="OrthoDB" id="9805918at2"/>
<dbReference type="Pfam" id="PF12631">
    <property type="entry name" value="MnmE_helical"/>
    <property type="match status" value="1"/>
</dbReference>
<evidence type="ECO:0000259" key="12">
    <source>
        <dbReference type="PROSITE" id="PS51709"/>
    </source>
</evidence>
<organism evidence="13 14">
    <name type="scientific">Anseongella ginsenosidimutans</name>
    <dbReference type="NCBI Taxonomy" id="496056"/>
    <lineage>
        <taxon>Bacteria</taxon>
        <taxon>Pseudomonadati</taxon>
        <taxon>Bacteroidota</taxon>
        <taxon>Sphingobacteriia</taxon>
        <taxon>Sphingobacteriales</taxon>
        <taxon>Sphingobacteriaceae</taxon>
        <taxon>Anseongella</taxon>
    </lineage>
</organism>
<evidence type="ECO:0000256" key="7">
    <source>
        <dbReference type="ARBA" id="ARBA00022842"/>
    </source>
</evidence>
<dbReference type="SUPFAM" id="SSF103025">
    <property type="entry name" value="Folate-binding domain"/>
    <property type="match status" value="1"/>
</dbReference>
<dbReference type="EC" id="3.6.-.-" evidence="10"/>
<dbReference type="GO" id="GO:0046872">
    <property type="term" value="F:metal ion binding"/>
    <property type="evidence" value="ECO:0007669"/>
    <property type="project" value="UniProtKB-KW"/>
</dbReference>
<feature type="binding site" evidence="10">
    <location>
        <position position="235"/>
    </location>
    <ligand>
        <name>Mg(2+)</name>
        <dbReference type="ChEBI" id="CHEBI:18420"/>
    </ligand>
</feature>
<dbReference type="GO" id="GO:0030488">
    <property type="term" value="P:tRNA methylation"/>
    <property type="evidence" value="ECO:0007669"/>
    <property type="project" value="TreeGrafter"/>
</dbReference>
<evidence type="ECO:0000256" key="9">
    <source>
        <dbReference type="ARBA" id="ARBA00023134"/>
    </source>
</evidence>
<evidence type="ECO:0000256" key="3">
    <source>
        <dbReference type="ARBA" id="ARBA00022694"/>
    </source>
</evidence>
<feature type="binding site" evidence="10">
    <location>
        <position position="256"/>
    </location>
    <ligand>
        <name>Mg(2+)</name>
        <dbReference type="ChEBI" id="CHEBI:18420"/>
    </ligand>
</feature>
<dbReference type="Pfam" id="PF01926">
    <property type="entry name" value="MMR_HSR1"/>
    <property type="match status" value="1"/>
</dbReference>
<feature type="binding site" evidence="10">
    <location>
        <begin position="364"/>
        <end position="366"/>
    </location>
    <ligand>
        <name>GTP</name>
        <dbReference type="ChEBI" id="CHEBI:37565"/>
    </ligand>
</feature>
<keyword evidence="14" id="KW-1185">Reference proteome</keyword>
<evidence type="ECO:0000256" key="10">
    <source>
        <dbReference type="HAMAP-Rule" id="MF_00379"/>
    </source>
</evidence>
<dbReference type="InterPro" id="IPR027368">
    <property type="entry name" value="MnmE_dom2"/>
</dbReference>
<dbReference type="InterPro" id="IPR018948">
    <property type="entry name" value="GTP-bd_TrmE_N"/>
</dbReference>
<dbReference type="Pfam" id="PF10396">
    <property type="entry name" value="TrmE_N"/>
    <property type="match status" value="1"/>
</dbReference>
<evidence type="ECO:0000256" key="1">
    <source>
        <dbReference type="ARBA" id="ARBA00011043"/>
    </source>
</evidence>
<comment type="subcellular location">
    <subcellularLocation>
        <location evidence="10">Cytoplasm</location>
    </subcellularLocation>
</comment>
<keyword evidence="8 10" id="KW-0630">Potassium</keyword>
<reference evidence="13 14" key="1">
    <citation type="submission" date="2019-03" db="EMBL/GenBank/DDBJ databases">
        <title>Genomic Encyclopedia of Type Strains, Phase IV (KMG-IV): sequencing the most valuable type-strain genomes for metagenomic binning, comparative biology and taxonomic classification.</title>
        <authorList>
            <person name="Goeker M."/>
        </authorList>
    </citation>
    <scope>NUCLEOTIDE SEQUENCE [LARGE SCALE GENOMIC DNA]</scope>
    <source>
        <strain evidence="13 14">DSM 21100</strain>
    </source>
</reference>
<evidence type="ECO:0000256" key="11">
    <source>
        <dbReference type="RuleBase" id="RU003313"/>
    </source>
</evidence>
<keyword evidence="9 10" id="KW-0342">GTP-binding</keyword>
<dbReference type="GO" id="GO:0002098">
    <property type="term" value="P:tRNA wobble uridine modification"/>
    <property type="evidence" value="ECO:0007669"/>
    <property type="project" value="TreeGrafter"/>
</dbReference>
<feature type="binding site" evidence="10">
    <location>
        <begin position="275"/>
        <end position="278"/>
    </location>
    <ligand>
        <name>GTP</name>
        <dbReference type="ChEBI" id="CHEBI:37565"/>
    </ligand>
</feature>
<gene>
    <name evidence="10" type="primary">mnmE</name>
    <name evidence="10" type="synonym">trmE</name>
    <name evidence="13" type="ORF">EDD80_103215</name>
</gene>
<dbReference type="GO" id="GO:0042802">
    <property type="term" value="F:identical protein binding"/>
    <property type="evidence" value="ECO:0007669"/>
    <property type="project" value="UniProtKB-ARBA"/>
</dbReference>
<dbReference type="FunFam" id="3.40.50.300:FF:001376">
    <property type="entry name" value="tRNA modification GTPase MnmE"/>
    <property type="match status" value="1"/>
</dbReference>
<dbReference type="Proteomes" id="UP000295807">
    <property type="component" value="Unassembled WGS sequence"/>
</dbReference>
<keyword evidence="3 10" id="KW-0819">tRNA processing</keyword>
<dbReference type="EMBL" id="SMAD01000003">
    <property type="protein sequence ID" value="TCS88351.1"/>
    <property type="molecule type" value="Genomic_DNA"/>
</dbReference>
<dbReference type="GO" id="GO:0003924">
    <property type="term" value="F:GTPase activity"/>
    <property type="evidence" value="ECO:0007669"/>
    <property type="project" value="UniProtKB-UniRule"/>
</dbReference>
<dbReference type="InterPro" id="IPR031168">
    <property type="entry name" value="G_TrmE"/>
</dbReference>
<feature type="binding site" evidence="10">
    <location>
        <position position="231"/>
    </location>
    <ligand>
        <name>K(+)</name>
        <dbReference type="ChEBI" id="CHEBI:29103"/>
    </ligand>
</feature>
<feature type="binding site" evidence="10">
    <location>
        <begin position="250"/>
        <end position="256"/>
    </location>
    <ligand>
        <name>GTP</name>
        <dbReference type="ChEBI" id="CHEBI:37565"/>
    </ligand>
</feature>
<dbReference type="AlphaFoldDB" id="A0A4R3KWP8"/>
<dbReference type="CDD" id="cd14858">
    <property type="entry name" value="TrmE_N"/>
    <property type="match status" value="1"/>
</dbReference>
<comment type="similarity">
    <text evidence="1 10 11">Belongs to the TRAFAC class TrmE-Era-EngA-EngB-Septin-like GTPase superfamily. TrmE GTPase family.</text>
</comment>
<comment type="cofactor">
    <cofactor evidence="10">
        <name>K(+)</name>
        <dbReference type="ChEBI" id="CHEBI:29103"/>
    </cofactor>
    <text evidence="10">Binds 1 potassium ion per subunit.</text>
</comment>
<dbReference type="PANTHER" id="PTHR42714:SF2">
    <property type="entry name" value="TRNA MODIFICATION GTPASE GTPBP3, MITOCHONDRIAL"/>
    <property type="match status" value="1"/>
</dbReference>
<evidence type="ECO:0000256" key="5">
    <source>
        <dbReference type="ARBA" id="ARBA00022741"/>
    </source>
</evidence>
<dbReference type="InterPro" id="IPR005225">
    <property type="entry name" value="Small_GTP-bd"/>
</dbReference>
<evidence type="ECO:0000313" key="14">
    <source>
        <dbReference type="Proteomes" id="UP000295807"/>
    </source>
</evidence>
<proteinExistence type="inferred from homology"/>
<dbReference type="GO" id="GO:0005525">
    <property type="term" value="F:GTP binding"/>
    <property type="evidence" value="ECO:0007669"/>
    <property type="project" value="UniProtKB-UniRule"/>
</dbReference>
<keyword evidence="6 10" id="KW-0378">Hydrolase</keyword>
<dbReference type="InterPro" id="IPR027266">
    <property type="entry name" value="TrmE/GcvT-like"/>
</dbReference>
<sequence length="461" mass="50700">MQQDFQNDTIVALATPAGTGAIAVIRLSGPDSIRIVNKVFHGKNLEEQPSHTLHLGTINDGETLIDEVLVSLFIAPRSYTKEHSAEVSCHASPYIIDRLIRLFIREGARAAKPGEFTQRAFLNGQLDLSQAEAVADLIASTSGASHRVALQQLRGGISGKLQQLREQLIQFASLIELELDFSEEDVEFANREQLSSLVHQIRLELGRMISSFELGNAIKSGLPVVISGKPNAGKSTLLNALLNEERAIVSDIPGTTRDIIEDELVIGGIRFRFIDTAGIRETTDKIEAIGVERAYGKIKQSAIVLYLFDPREVSPVELGGILDEIRTHMAKPENLLAVANKIDLLESEKVRSDYSFAENLLLISAREQQNITILTDALLEKAQAARLDSDETIISNIRHIEALTRTDEALANALEMMEQLVSGELLAFEIRQALHYLGEITGSISNEDLLDSIFSKFCIGK</sequence>
<evidence type="ECO:0000256" key="6">
    <source>
        <dbReference type="ARBA" id="ARBA00022801"/>
    </source>
</evidence>
<protein>
    <recommendedName>
        <fullName evidence="10">tRNA modification GTPase MnmE</fullName>
        <ecNumber evidence="10">3.6.-.-</ecNumber>
    </recommendedName>
</protein>
<dbReference type="Gene3D" id="3.30.1360.120">
    <property type="entry name" value="Probable tRNA modification gtpase trme, domain 1"/>
    <property type="match status" value="1"/>
</dbReference>
<feature type="binding site" evidence="10">
    <location>
        <position position="252"/>
    </location>
    <ligand>
        <name>K(+)</name>
        <dbReference type="ChEBI" id="CHEBI:29103"/>
    </ligand>
</feature>
<dbReference type="Gene3D" id="1.20.120.430">
    <property type="entry name" value="tRNA modification GTPase MnmE domain 2"/>
    <property type="match status" value="1"/>
</dbReference>
<feature type="binding site" evidence="10">
    <location>
        <position position="250"/>
    </location>
    <ligand>
        <name>K(+)</name>
        <dbReference type="ChEBI" id="CHEBI:29103"/>
    </ligand>
</feature>
<dbReference type="InterPro" id="IPR006073">
    <property type="entry name" value="GTP-bd"/>
</dbReference>
<dbReference type="NCBIfam" id="TIGR00450">
    <property type="entry name" value="mnmE_trmE_thdF"/>
    <property type="match status" value="1"/>
</dbReference>
<dbReference type="PANTHER" id="PTHR42714">
    <property type="entry name" value="TRNA MODIFICATION GTPASE GTPBP3"/>
    <property type="match status" value="1"/>
</dbReference>
<dbReference type="PROSITE" id="PS51709">
    <property type="entry name" value="G_TRME"/>
    <property type="match status" value="1"/>
</dbReference>
<keyword evidence="4 10" id="KW-0479">Metal-binding</keyword>
<comment type="caution">
    <text evidence="13">The sequence shown here is derived from an EMBL/GenBank/DDBJ whole genome shotgun (WGS) entry which is preliminary data.</text>
</comment>
<keyword evidence="5 10" id="KW-0547">Nucleotide-binding</keyword>
<keyword evidence="7 10" id="KW-0460">Magnesium</keyword>
<comment type="subunit">
    <text evidence="10">Homodimer. Heterotetramer of two MnmE and two MnmG subunits.</text>
</comment>
<dbReference type="SUPFAM" id="SSF52540">
    <property type="entry name" value="P-loop containing nucleoside triphosphate hydrolases"/>
    <property type="match status" value="1"/>
</dbReference>
<evidence type="ECO:0000256" key="8">
    <source>
        <dbReference type="ARBA" id="ARBA00022958"/>
    </source>
</evidence>
<evidence type="ECO:0000256" key="2">
    <source>
        <dbReference type="ARBA" id="ARBA00022490"/>
    </source>
</evidence>
<dbReference type="FunFam" id="3.30.1360.120:FF:000003">
    <property type="entry name" value="tRNA modification GTPase MnmE"/>
    <property type="match status" value="1"/>
</dbReference>
<dbReference type="HAMAP" id="MF_00379">
    <property type="entry name" value="GTPase_MnmE"/>
    <property type="match status" value="1"/>
</dbReference>
<feature type="binding site" evidence="10">
    <location>
        <begin position="231"/>
        <end position="236"/>
    </location>
    <ligand>
        <name>GTP</name>
        <dbReference type="ChEBI" id="CHEBI:37565"/>
    </ligand>
</feature>
<feature type="binding site" evidence="10">
    <location>
        <position position="255"/>
    </location>
    <ligand>
        <name>K(+)</name>
        <dbReference type="ChEBI" id="CHEBI:29103"/>
    </ligand>
</feature>
<dbReference type="InterPro" id="IPR025867">
    <property type="entry name" value="MnmE_helical"/>
</dbReference>
<evidence type="ECO:0000256" key="4">
    <source>
        <dbReference type="ARBA" id="ARBA00022723"/>
    </source>
</evidence>
<evidence type="ECO:0000313" key="13">
    <source>
        <dbReference type="EMBL" id="TCS88351.1"/>
    </source>
</evidence>
<accession>A0A4R3KWP8</accession>
<name>A0A4R3KWP8_9SPHI</name>
<dbReference type="SUPFAM" id="SSF116878">
    <property type="entry name" value="TrmE connector domain"/>
    <property type="match status" value="1"/>
</dbReference>
<dbReference type="NCBIfam" id="NF003661">
    <property type="entry name" value="PRK05291.1-3"/>
    <property type="match status" value="1"/>
</dbReference>
<dbReference type="Gene3D" id="3.40.50.300">
    <property type="entry name" value="P-loop containing nucleotide triphosphate hydrolases"/>
    <property type="match status" value="1"/>
</dbReference>
<dbReference type="NCBIfam" id="TIGR00231">
    <property type="entry name" value="small_GTP"/>
    <property type="match status" value="1"/>
</dbReference>
<dbReference type="GO" id="GO:0005829">
    <property type="term" value="C:cytosol"/>
    <property type="evidence" value="ECO:0007669"/>
    <property type="project" value="TreeGrafter"/>
</dbReference>